<organism evidence="8 9">
    <name type="scientific">Marinobacterium halophilum</name>
    <dbReference type="NCBI Taxonomy" id="267374"/>
    <lineage>
        <taxon>Bacteria</taxon>
        <taxon>Pseudomonadati</taxon>
        <taxon>Pseudomonadota</taxon>
        <taxon>Gammaproteobacteria</taxon>
        <taxon>Oceanospirillales</taxon>
        <taxon>Oceanospirillaceae</taxon>
        <taxon>Marinobacterium</taxon>
    </lineage>
</organism>
<dbReference type="PANTHER" id="PTHR18919">
    <property type="entry name" value="ACETYL-COA C-ACYLTRANSFERASE"/>
    <property type="match status" value="1"/>
</dbReference>
<dbReference type="InterPro" id="IPR020617">
    <property type="entry name" value="Thiolase_C"/>
</dbReference>
<dbReference type="InterPro" id="IPR020615">
    <property type="entry name" value="Thiolase_acyl_enz_int_AS"/>
</dbReference>
<dbReference type="InterPro" id="IPR020610">
    <property type="entry name" value="Thiolase_AS"/>
</dbReference>
<proteinExistence type="inferred from homology"/>
<dbReference type="NCBIfam" id="TIGR01930">
    <property type="entry name" value="AcCoA-C-Actrans"/>
    <property type="match status" value="1"/>
</dbReference>
<reference evidence="8 9" key="1">
    <citation type="submission" date="2018-03" db="EMBL/GenBank/DDBJ databases">
        <title>Genomic Encyclopedia of Archaeal and Bacterial Type Strains, Phase II (KMG-II): from individual species to whole genera.</title>
        <authorList>
            <person name="Goeker M."/>
        </authorList>
    </citation>
    <scope>NUCLEOTIDE SEQUENCE [LARGE SCALE GENOMIC DNA]</scope>
    <source>
        <strain evidence="8 9">DSM 17586</strain>
    </source>
</reference>
<dbReference type="PROSITE" id="PS00737">
    <property type="entry name" value="THIOLASE_2"/>
    <property type="match status" value="1"/>
</dbReference>
<evidence type="ECO:0000259" key="7">
    <source>
        <dbReference type="Pfam" id="PF02803"/>
    </source>
</evidence>
<comment type="similarity">
    <text evidence="1 5">Belongs to the thiolase-like superfamily. Thiolase family.</text>
</comment>
<feature type="active site" description="Acyl-thioester intermediate" evidence="4">
    <location>
        <position position="95"/>
    </location>
</feature>
<dbReference type="InterPro" id="IPR020613">
    <property type="entry name" value="Thiolase_CS"/>
</dbReference>
<dbReference type="InterPro" id="IPR016039">
    <property type="entry name" value="Thiolase-like"/>
</dbReference>
<keyword evidence="9" id="KW-1185">Reference proteome</keyword>
<dbReference type="Proteomes" id="UP000242133">
    <property type="component" value="Unassembled WGS sequence"/>
</dbReference>
<dbReference type="FunFam" id="3.40.47.10:FF:000010">
    <property type="entry name" value="Acetyl-CoA acetyltransferase (Thiolase)"/>
    <property type="match status" value="1"/>
</dbReference>
<dbReference type="Pfam" id="PF02803">
    <property type="entry name" value="Thiolase_C"/>
    <property type="match status" value="1"/>
</dbReference>
<evidence type="ECO:0000256" key="2">
    <source>
        <dbReference type="ARBA" id="ARBA00022679"/>
    </source>
</evidence>
<dbReference type="GO" id="GO:0003985">
    <property type="term" value="F:acetyl-CoA C-acetyltransferase activity"/>
    <property type="evidence" value="ECO:0007669"/>
    <property type="project" value="TreeGrafter"/>
</dbReference>
<dbReference type="SUPFAM" id="SSF53901">
    <property type="entry name" value="Thiolase-like"/>
    <property type="match status" value="2"/>
</dbReference>
<comment type="caution">
    <text evidence="8">The sequence shown here is derived from an EMBL/GenBank/DDBJ whole genome shotgun (WGS) entry which is preliminary data.</text>
</comment>
<name>A0A2P8EJI7_9GAMM</name>
<dbReference type="OrthoDB" id="9764638at2"/>
<protein>
    <submittedName>
        <fullName evidence="8">Acetyl-CoA C-acetyltransferase</fullName>
    </submittedName>
</protein>
<dbReference type="Gene3D" id="3.40.47.10">
    <property type="match status" value="2"/>
</dbReference>
<dbReference type="EMBL" id="PYGI01000030">
    <property type="protein sequence ID" value="PSL09627.1"/>
    <property type="molecule type" value="Genomic_DNA"/>
</dbReference>
<evidence type="ECO:0000256" key="3">
    <source>
        <dbReference type="ARBA" id="ARBA00023315"/>
    </source>
</evidence>
<evidence type="ECO:0000313" key="8">
    <source>
        <dbReference type="EMBL" id="PSL09627.1"/>
    </source>
</evidence>
<sequence length="400" mass="41739">MNETLRLQDVVIVAGARTAIGDFGGSLSAYSPAELGTFAGQAAIARAGIDAAQIDHSVFGHIITTCPQDVYLSRHIARNCGLPDSSAALNVNRLCGSSVQSLISAAQMIQSGASRIALAGGAESMSQGAYLMPKLRFGQRMGDAKALDMTIGILSDPFDSGHMGITAENIAAQYGLTREQLDQYACDSHRKASAAIDAGRFTDQIVPVPVKKGREVVSFATDEHVRADVTFESLQKLRAAFKQDGLVTAGNASGINDGAAALVMTSVAEAKAQGLTPKARFVSYAFAGVEPHLMGLGPIPAVQKALKNAGLSMADIDIIESNEAFAAQSMAVAQSLEFDPERVNVNGGAIAHGHPVGATGSIITLKALYELERLGKRRALITMCIGGGQGIALILERMEG</sequence>
<evidence type="ECO:0000256" key="5">
    <source>
        <dbReference type="RuleBase" id="RU003557"/>
    </source>
</evidence>
<feature type="domain" description="Thiolase N-terminal" evidence="6">
    <location>
        <begin position="10"/>
        <end position="266"/>
    </location>
</feature>
<dbReference type="InterPro" id="IPR002155">
    <property type="entry name" value="Thiolase"/>
</dbReference>
<accession>A0A2P8EJI7</accession>
<evidence type="ECO:0000259" key="6">
    <source>
        <dbReference type="Pfam" id="PF00108"/>
    </source>
</evidence>
<dbReference type="RefSeq" id="WP_106593236.1">
    <property type="nucleotide sequence ID" value="NZ_PYGI01000030.1"/>
</dbReference>
<evidence type="ECO:0000313" key="9">
    <source>
        <dbReference type="Proteomes" id="UP000242133"/>
    </source>
</evidence>
<dbReference type="InterPro" id="IPR020616">
    <property type="entry name" value="Thiolase_N"/>
</dbReference>
<dbReference type="GO" id="GO:0006635">
    <property type="term" value="P:fatty acid beta-oxidation"/>
    <property type="evidence" value="ECO:0007669"/>
    <property type="project" value="TreeGrafter"/>
</dbReference>
<dbReference type="PANTHER" id="PTHR18919:SF107">
    <property type="entry name" value="ACETYL-COA ACETYLTRANSFERASE, CYTOSOLIC"/>
    <property type="match status" value="1"/>
</dbReference>
<dbReference type="PIRSF" id="PIRSF000429">
    <property type="entry name" value="Ac-CoA_Ac_transf"/>
    <property type="match status" value="1"/>
</dbReference>
<evidence type="ECO:0000256" key="4">
    <source>
        <dbReference type="PIRSR" id="PIRSR000429-1"/>
    </source>
</evidence>
<dbReference type="AlphaFoldDB" id="A0A2P8EJI7"/>
<dbReference type="CDD" id="cd00751">
    <property type="entry name" value="thiolase"/>
    <property type="match status" value="1"/>
</dbReference>
<dbReference type="Pfam" id="PF00108">
    <property type="entry name" value="Thiolase_N"/>
    <property type="match status" value="1"/>
</dbReference>
<feature type="domain" description="Thiolase C-terminal" evidence="7">
    <location>
        <begin position="275"/>
        <end position="397"/>
    </location>
</feature>
<keyword evidence="2 5" id="KW-0808">Transferase</keyword>
<keyword evidence="3 5" id="KW-0012">Acyltransferase</keyword>
<feature type="active site" description="Proton acceptor" evidence="4">
    <location>
        <position position="354"/>
    </location>
</feature>
<feature type="active site" description="Proton acceptor" evidence="4">
    <location>
        <position position="384"/>
    </location>
</feature>
<evidence type="ECO:0000256" key="1">
    <source>
        <dbReference type="ARBA" id="ARBA00010982"/>
    </source>
</evidence>
<dbReference type="NCBIfam" id="NF006552">
    <property type="entry name" value="PRK09051.1"/>
    <property type="match status" value="1"/>
</dbReference>
<dbReference type="PROSITE" id="PS00098">
    <property type="entry name" value="THIOLASE_1"/>
    <property type="match status" value="1"/>
</dbReference>
<gene>
    <name evidence="8" type="ORF">CLV44_1306</name>
</gene>
<dbReference type="PROSITE" id="PS00099">
    <property type="entry name" value="THIOLASE_3"/>
    <property type="match status" value="1"/>
</dbReference>